<dbReference type="Proteomes" id="UP000054538">
    <property type="component" value="Unassembled WGS sequence"/>
</dbReference>
<proteinExistence type="predicted"/>
<evidence type="ECO:0000313" key="2">
    <source>
        <dbReference type="EMBL" id="KIK95721.1"/>
    </source>
</evidence>
<dbReference type="AlphaFoldDB" id="A0A0D0DZ69"/>
<dbReference type="HOGENOM" id="CLU_2498509_0_0_1"/>
<accession>A0A0D0DZ69</accession>
<dbReference type="EMBL" id="KN825025">
    <property type="protein sequence ID" value="KIK95721.1"/>
    <property type="molecule type" value="Genomic_DNA"/>
</dbReference>
<sequence>MELSRMLWNVHAGAYAGCSKRRRAEASLAQHDGVDTMSAETASTYTRYLGSELEAQYDRKHRPAGDAVVAKQKTDAEKDGLEKNGG</sequence>
<evidence type="ECO:0000313" key="3">
    <source>
        <dbReference type="Proteomes" id="UP000054538"/>
    </source>
</evidence>
<reference evidence="3" key="2">
    <citation type="submission" date="2015-01" db="EMBL/GenBank/DDBJ databases">
        <title>Evolutionary Origins and Diversification of the Mycorrhizal Mutualists.</title>
        <authorList>
            <consortium name="DOE Joint Genome Institute"/>
            <consortium name="Mycorrhizal Genomics Consortium"/>
            <person name="Kohler A."/>
            <person name="Kuo A."/>
            <person name="Nagy L.G."/>
            <person name="Floudas D."/>
            <person name="Copeland A."/>
            <person name="Barry K.W."/>
            <person name="Cichocki N."/>
            <person name="Veneault-Fourrey C."/>
            <person name="LaButti K."/>
            <person name="Lindquist E.A."/>
            <person name="Lipzen A."/>
            <person name="Lundell T."/>
            <person name="Morin E."/>
            <person name="Murat C."/>
            <person name="Riley R."/>
            <person name="Ohm R."/>
            <person name="Sun H."/>
            <person name="Tunlid A."/>
            <person name="Henrissat B."/>
            <person name="Grigoriev I.V."/>
            <person name="Hibbett D.S."/>
            <person name="Martin F."/>
        </authorList>
    </citation>
    <scope>NUCLEOTIDE SEQUENCE [LARGE SCALE GENOMIC DNA]</scope>
    <source>
        <strain evidence="3">Ve08.2h10</strain>
    </source>
</reference>
<evidence type="ECO:0000256" key="1">
    <source>
        <dbReference type="SAM" id="MobiDB-lite"/>
    </source>
</evidence>
<protein>
    <submittedName>
        <fullName evidence="2">Unplaced genomic scaffold scaffold_203, whole genome shotgun sequence</fullName>
    </submittedName>
</protein>
<feature type="region of interest" description="Disordered" evidence="1">
    <location>
        <begin position="56"/>
        <end position="86"/>
    </location>
</feature>
<organism evidence="2 3">
    <name type="scientific">Paxillus rubicundulus Ve08.2h10</name>
    <dbReference type="NCBI Taxonomy" id="930991"/>
    <lineage>
        <taxon>Eukaryota</taxon>
        <taxon>Fungi</taxon>
        <taxon>Dikarya</taxon>
        <taxon>Basidiomycota</taxon>
        <taxon>Agaricomycotina</taxon>
        <taxon>Agaricomycetes</taxon>
        <taxon>Agaricomycetidae</taxon>
        <taxon>Boletales</taxon>
        <taxon>Paxilineae</taxon>
        <taxon>Paxillaceae</taxon>
        <taxon>Paxillus</taxon>
    </lineage>
</organism>
<reference evidence="2 3" key="1">
    <citation type="submission" date="2014-04" db="EMBL/GenBank/DDBJ databases">
        <authorList>
            <consortium name="DOE Joint Genome Institute"/>
            <person name="Kuo A."/>
            <person name="Kohler A."/>
            <person name="Jargeat P."/>
            <person name="Nagy L.G."/>
            <person name="Floudas D."/>
            <person name="Copeland A."/>
            <person name="Barry K.W."/>
            <person name="Cichocki N."/>
            <person name="Veneault-Fourrey C."/>
            <person name="LaButti K."/>
            <person name="Lindquist E.A."/>
            <person name="Lipzen A."/>
            <person name="Lundell T."/>
            <person name="Morin E."/>
            <person name="Murat C."/>
            <person name="Sun H."/>
            <person name="Tunlid A."/>
            <person name="Henrissat B."/>
            <person name="Grigoriev I.V."/>
            <person name="Hibbett D.S."/>
            <person name="Martin F."/>
            <person name="Nordberg H.P."/>
            <person name="Cantor M.N."/>
            <person name="Hua S.X."/>
        </authorList>
    </citation>
    <scope>NUCLEOTIDE SEQUENCE [LARGE SCALE GENOMIC DNA]</scope>
    <source>
        <strain evidence="2 3">Ve08.2h10</strain>
    </source>
</reference>
<feature type="compositionally biased region" description="Basic and acidic residues" evidence="1">
    <location>
        <begin position="72"/>
        <end position="86"/>
    </location>
</feature>
<keyword evidence="3" id="KW-1185">Reference proteome</keyword>
<name>A0A0D0DZ69_9AGAM</name>
<dbReference type="InParanoid" id="A0A0D0DZ69"/>
<gene>
    <name evidence="2" type="ORF">PAXRUDRAFT_826745</name>
</gene>